<feature type="compositionally biased region" description="Basic and acidic residues" evidence="8">
    <location>
        <begin position="40"/>
        <end position="51"/>
    </location>
</feature>
<evidence type="ECO:0000256" key="9">
    <source>
        <dbReference type="SAM" id="Phobius"/>
    </source>
</evidence>
<keyword evidence="6 9" id="KW-1133">Transmembrane helix</keyword>
<keyword evidence="7 9" id="KW-0472">Membrane</keyword>
<evidence type="ECO:0000256" key="1">
    <source>
        <dbReference type="ARBA" id="ARBA00004651"/>
    </source>
</evidence>
<dbReference type="GO" id="GO:0008982">
    <property type="term" value="F:protein-N(PI)-phosphohistidine-sugar phosphotransferase activity"/>
    <property type="evidence" value="ECO:0007669"/>
    <property type="project" value="InterPro"/>
</dbReference>
<feature type="transmembrane region" description="Helical" evidence="9">
    <location>
        <begin position="246"/>
        <end position="271"/>
    </location>
</feature>
<keyword evidence="5 9" id="KW-0812">Transmembrane</keyword>
<keyword evidence="4" id="KW-0762">Sugar transport</keyword>
<protein>
    <recommendedName>
        <fullName evidence="10">Phosphotransferase system EIIC domain-containing protein</fullName>
    </recommendedName>
</protein>
<feature type="transmembrane region" description="Helical" evidence="9">
    <location>
        <begin position="69"/>
        <end position="91"/>
    </location>
</feature>
<organism evidence="11 12">
    <name type="scientific">Oenococcus oeni</name>
    <name type="common">Leuconostoc oenos</name>
    <dbReference type="NCBI Taxonomy" id="1247"/>
    <lineage>
        <taxon>Bacteria</taxon>
        <taxon>Bacillati</taxon>
        <taxon>Bacillota</taxon>
        <taxon>Bacilli</taxon>
        <taxon>Lactobacillales</taxon>
        <taxon>Lactobacillaceae</taxon>
        <taxon>Oenococcus</taxon>
    </lineage>
</organism>
<feature type="domain" description="Phosphotransferase system EIIC" evidence="10">
    <location>
        <begin position="72"/>
        <end position="419"/>
    </location>
</feature>
<evidence type="ECO:0000259" key="10">
    <source>
        <dbReference type="Pfam" id="PF13303"/>
    </source>
</evidence>
<evidence type="ECO:0000313" key="11">
    <source>
        <dbReference type="EMBL" id="VDB98545.1"/>
    </source>
</evidence>
<evidence type="ECO:0000256" key="8">
    <source>
        <dbReference type="SAM" id="MobiDB-lite"/>
    </source>
</evidence>
<sequence length="423" mass="43845">MTARKQSEAQSNLFDQDPASMTAEQRSAAYTAAVAAAAKFKNDRPQTEELRPGSGPLTRPEKKMKISDWVYTVSQGISNAVLVILGISILLNTAGNLLHWAPLQMVGILGQHLLAPAIGAGIAIQLRSTTLTTFSAMIAATVGANSIYFTEAVIKATKTATGWVAPQLSGATIVTVGQPVSAVIAGLAAALVGMWLTGKTPLDMFIVPFCATLVGSLVGLAAASVTTPFLNWVSENLANTMKVNPVLGAVVVSFAWFWFLMTPASSAALAVAVNLDPISAGAALIGCCAAFSGYTAMSFNQNDPGANIAQGLITPKVQFPNIIKSPLTAIGPMVSAMLMASLAVTVGGFKVPATLGGLGFSSLTAPLNILSMSANSGFSNGLSGLATMLIFGLVGPVVISWLWYKFLKSVGKTRENDLHLDVV</sequence>
<dbReference type="GO" id="GO:0005886">
    <property type="term" value="C:plasma membrane"/>
    <property type="evidence" value="ECO:0007669"/>
    <property type="project" value="UniProtKB-SubCell"/>
</dbReference>
<dbReference type="Proteomes" id="UP000294726">
    <property type="component" value="Chromosome"/>
</dbReference>
<evidence type="ECO:0000256" key="4">
    <source>
        <dbReference type="ARBA" id="ARBA00022597"/>
    </source>
</evidence>
<feature type="region of interest" description="Disordered" evidence="8">
    <location>
        <begin position="40"/>
        <end position="59"/>
    </location>
</feature>
<feature type="transmembrane region" description="Helical" evidence="9">
    <location>
        <begin position="327"/>
        <end position="346"/>
    </location>
</feature>
<dbReference type="Pfam" id="PF13303">
    <property type="entry name" value="PTS_EIIC_2"/>
    <property type="match status" value="1"/>
</dbReference>
<feature type="transmembrane region" description="Helical" evidence="9">
    <location>
        <begin position="278"/>
        <end position="297"/>
    </location>
</feature>
<reference evidence="11 12" key="1">
    <citation type="submission" date="2018-08" db="EMBL/GenBank/DDBJ databases">
        <authorList>
            <person name="Lorentzen P. G. S. M."/>
        </authorList>
    </citation>
    <scope>NUCLEOTIDE SEQUENCE [LARGE SCALE GENOMIC DNA]</scope>
    <source>
        <strain evidence="11 12">CRBO_1381</strain>
    </source>
</reference>
<evidence type="ECO:0000256" key="3">
    <source>
        <dbReference type="ARBA" id="ARBA00022475"/>
    </source>
</evidence>
<keyword evidence="3" id="KW-1003">Cell membrane</keyword>
<feature type="transmembrane region" description="Helical" evidence="9">
    <location>
        <begin position="103"/>
        <end position="124"/>
    </location>
</feature>
<gene>
    <name evidence="11" type="ORF">OENI_1307</name>
</gene>
<dbReference type="InterPro" id="IPR003352">
    <property type="entry name" value="PTS_EIIC"/>
</dbReference>
<keyword evidence="2" id="KW-0813">Transport</keyword>
<evidence type="ECO:0000313" key="12">
    <source>
        <dbReference type="Proteomes" id="UP000294726"/>
    </source>
</evidence>
<evidence type="ECO:0000256" key="6">
    <source>
        <dbReference type="ARBA" id="ARBA00022989"/>
    </source>
</evidence>
<evidence type="ECO:0000256" key="5">
    <source>
        <dbReference type="ARBA" id="ARBA00022692"/>
    </source>
</evidence>
<accession>A0AAQ2UVR0</accession>
<dbReference type="AlphaFoldDB" id="A0AAQ2UVR0"/>
<dbReference type="RefSeq" id="WP_071419939.1">
    <property type="nucleotide sequence ID" value="NZ_CP014324.1"/>
</dbReference>
<comment type="subcellular location">
    <subcellularLocation>
        <location evidence="1">Cell membrane</location>
        <topology evidence="1">Multi-pass membrane protein</topology>
    </subcellularLocation>
</comment>
<evidence type="ECO:0000256" key="2">
    <source>
        <dbReference type="ARBA" id="ARBA00022448"/>
    </source>
</evidence>
<evidence type="ECO:0000256" key="7">
    <source>
        <dbReference type="ARBA" id="ARBA00023136"/>
    </source>
</evidence>
<proteinExistence type="predicted"/>
<feature type="transmembrane region" description="Helical" evidence="9">
    <location>
        <begin position="382"/>
        <end position="404"/>
    </location>
</feature>
<feature type="transmembrane region" description="Helical" evidence="9">
    <location>
        <begin position="205"/>
        <end position="226"/>
    </location>
</feature>
<dbReference type="EMBL" id="LR031358">
    <property type="protein sequence ID" value="VDB98545.1"/>
    <property type="molecule type" value="Genomic_DNA"/>
</dbReference>
<name>A0AAQ2UVR0_OENOE</name>
<dbReference type="GO" id="GO:0009401">
    <property type="term" value="P:phosphoenolpyruvate-dependent sugar phosphotransferase system"/>
    <property type="evidence" value="ECO:0007669"/>
    <property type="project" value="InterPro"/>
</dbReference>
<feature type="region of interest" description="Disordered" evidence="8">
    <location>
        <begin position="1"/>
        <end position="25"/>
    </location>
</feature>
<feature type="transmembrane region" description="Helical" evidence="9">
    <location>
        <begin position="170"/>
        <end position="193"/>
    </location>
</feature>